<dbReference type="AlphaFoldDB" id="A0A7C9VWS9"/>
<accession>A0A7C9VWS9</accession>
<name>A0A7C9VWS9_9PSEU</name>
<protein>
    <submittedName>
        <fullName evidence="2">Uncharacterized protein</fullName>
    </submittedName>
</protein>
<comment type="caution">
    <text evidence="2">The sequence shown here is derived from an EMBL/GenBank/DDBJ whole genome shotgun (WGS) entry which is preliminary data.</text>
</comment>
<keyword evidence="3" id="KW-1185">Reference proteome</keyword>
<reference evidence="2 3" key="1">
    <citation type="submission" date="2020-03" db="EMBL/GenBank/DDBJ databases">
        <title>Isolation and identification of active actinomycetes.</title>
        <authorList>
            <person name="Sun X."/>
        </authorList>
    </citation>
    <scope>NUCLEOTIDE SEQUENCE [LARGE SCALE GENOMIC DNA]</scope>
    <source>
        <strain evidence="2 3">NEAU-D13</strain>
    </source>
</reference>
<proteinExistence type="predicted"/>
<evidence type="ECO:0000313" key="3">
    <source>
        <dbReference type="Proteomes" id="UP000481360"/>
    </source>
</evidence>
<dbReference type="Proteomes" id="UP000481360">
    <property type="component" value="Unassembled WGS sequence"/>
</dbReference>
<sequence length="123" mass="13453">MALERPTAADGKPIYRPGSAPRGLATSKQLADRGLKPGGRPVAYLDMGTVDAALFDERNVMPHDADGIRIEMDRATVEALHAALYGFGEHIAAGAPLPDFSPEDNSRLGKVIEDLWWHLRHQR</sequence>
<dbReference type="EMBL" id="JAAMPJ010000002">
    <property type="protein sequence ID" value="NGY59020.1"/>
    <property type="molecule type" value="Genomic_DNA"/>
</dbReference>
<evidence type="ECO:0000313" key="2">
    <source>
        <dbReference type="EMBL" id="NGY59020.1"/>
    </source>
</evidence>
<gene>
    <name evidence="2" type="ORF">G7043_08780</name>
</gene>
<feature type="region of interest" description="Disordered" evidence="1">
    <location>
        <begin position="1"/>
        <end position="35"/>
    </location>
</feature>
<evidence type="ECO:0000256" key="1">
    <source>
        <dbReference type="SAM" id="MobiDB-lite"/>
    </source>
</evidence>
<dbReference type="RefSeq" id="WP_166045096.1">
    <property type="nucleotide sequence ID" value="NZ_JAAMPJ010000002.1"/>
</dbReference>
<organism evidence="2 3">
    <name type="scientific">Lentzea alba</name>
    <dbReference type="NCBI Taxonomy" id="2714351"/>
    <lineage>
        <taxon>Bacteria</taxon>
        <taxon>Bacillati</taxon>
        <taxon>Actinomycetota</taxon>
        <taxon>Actinomycetes</taxon>
        <taxon>Pseudonocardiales</taxon>
        <taxon>Pseudonocardiaceae</taxon>
        <taxon>Lentzea</taxon>
    </lineage>
</organism>